<feature type="domain" description="RanBP2-type" evidence="4">
    <location>
        <begin position="622"/>
        <end position="641"/>
    </location>
</feature>
<dbReference type="GO" id="GO:0008270">
    <property type="term" value="F:zinc ion binding"/>
    <property type="evidence" value="ECO:0007669"/>
    <property type="project" value="UniProtKB-KW"/>
</dbReference>
<keyword evidence="2" id="KW-0863">Zinc-finger</keyword>
<keyword evidence="3" id="KW-0862">Zinc</keyword>
<dbReference type="VEuPathDB" id="TriTrypDB:TvY486_1012020"/>
<name>G0U3Z7_TRYVY</name>
<keyword evidence="1" id="KW-0479">Metal-binding</keyword>
<evidence type="ECO:0000256" key="1">
    <source>
        <dbReference type="ARBA" id="ARBA00022723"/>
    </source>
</evidence>
<accession>G0U3Z7</accession>
<dbReference type="InterPro" id="IPR001876">
    <property type="entry name" value="Znf_RanBP2"/>
</dbReference>
<evidence type="ECO:0000313" key="5">
    <source>
        <dbReference type="EMBL" id="CCC52159.1"/>
    </source>
</evidence>
<reference evidence="5" key="1">
    <citation type="journal article" date="2012" name="Proc. Natl. Acad. Sci. U.S.A.">
        <title>Antigenic diversity is generated by distinct evolutionary mechanisms in African trypanosome species.</title>
        <authorList>
            <person name="Jackson A.P."/>
            <person name="Berry A."/>
            <person name="Aslett M."/>
            <person name="Allison H.C."/>
            <person name="Burton P."/>
            <person name="Vavrova-Anderson J."/>
            <person name="Brown R."/>
            <person name="Browne H."/>
            <person name="Corton N."/>
            <person name="Hauser H."/>
            <person name="Gamble J."/>
            <person name="Gilderthorp R."/>
            <person name="Marcello L."/>
            <person name="McQuillan J."/>
            <person name="Otto T.D."/>
            <person name="Quail M.A."/>
            <person name="Sanders M.J."/>
            <person name="van Tonder A."/>
            <person name="Ginger M.L."/>
            <person name="Field M.C."/>
            <person name="Barry J.D."/>
            <person name="Hertz-Fowler C."/>
            <person name="Berriman M."/>
        </authorList>
    </citation>
    <scope>NUCLEOTIDE SEQUENCE</scope>
    <source>
        <strain evidence="5">Y486</strain>
    </source>
</reference>
<evidence type="ECO:0000259" key="4">
    <source>
        <dbReference type="PROSITE" id="PS01358"/>
    </source>
</evidence>
<evidence type="ECO:0000256" key="2">
    <source>
        <dbReference type="ARBA" id="ARBA00022771"/>
    </source>
</evidence>
<dbReference type="OMA" id="YSIWSSC"/>
<sequence length="901" mass="100676">MRRWICVAKKTLRPRTAVLDIELAATRLPEEHLVMEKEFPCHSPRFSYSGDTLVAELTHHRSLPFAVLALQAGGVTEARLDIMWFSLLLAMRTGDAFLREEEARLFSGTSIAGSRCAFRAVSTLSKQLKLQSSTNAEMAIAHLVILLLRHTVFLPTDTGSEGIDVAFLESEIGALKHPLPFCLLQLLLAAPVAPSLLAHLVHHELKKCCGTISWGLFCACMNGLLANDCFYSTLHFNEMHAIMLEIIEHIHPTFDFISVRWTPILNKLSRIYMRQYQGEALYTLHRELLCRIPPLETKVPLTYLLHCMGSLVDAGVAKVDGSDTWEKIVALGNLTIRLYGSAHENTHTIWTVLFKGAVTLEPQCVQYHRVIEAYQLFASLGYPITLERGAFSQIVRMLINTVNRLTLEETTAAIHRFYAFLQTHPSVHFTWVVDSLLPIMTSLWESNGTAASLLVQELMQQIKDDYFPSRQVTGIRLEDNATLRHLLESFGVVCKADFFWRCGCGAELPSSAQHCSNCLRKGHGSWTCPVCGAKREGASVSNKCDCGAQHPRILHAECAAIKLCASCGGTLDANSECGKCKMMSLEKELMRMCSFCGNSYSHRCMCCPTCYQGNEEKKPLLWRCDACMEYNHGTWSKCQRCPGKRKVGSVVTPMKAWVCGCGKRNNPCRTSCEGCSASQRGTYTCDECKKSSSMRSLLDLSAGATCLRVIACENCGTIHPRDRNVLYSPYLSRRCHACGRAYTRTDARAEAHCKFCLTAFRYNELEPFRCESCCANEMQVGFQCASCGAPRPGIACQDVFVWRCLREATHITQAGTEPATCGMWNYSWSDHCLRCGEGRAHSDYECRARFLPWVCTLCEHSNLPTDVLLCPKCDEGLQLPSPCPICGFRHIALDCSAPFRY</sequence>
<evidence type="ECO:0000256" key="3">
    <source>
        <dbReference type="ARBA" id="ARBA00022833"/>
    </source>
</evidence>
<dbReference type="EMBL" id="HE573026">
    <property type="protein sequence ID" value="CCC52159.1"/>
    <property type="molecule type" value="Genomic_DNA"/>
</dbReference>
<proteinExistence type="predicted"/>
<protein>
    <recommendedName>
        <fullName evidence="4">RanBP2-type domain-containing protein</fullName>
    </recommendedName>
</protein>
<dbReference type="AlphaFoldDB" id="G0U3Z7"/>
<dbReference type="PROSITE" id="PS01358">
    <property type="entry name" value="ZF_RANBP2_1"/>
    <property type="match status" value="1"/>
</dbReference>
<gene>
    <name evidence="5" type="ORF">TVY486_1012020</name>
</gene>
<organism evidence="5">
    <name type="scientific">Trypanosoma vivax (strain Y486)</name>
    <dbReference type="NCBI Taxonomy" id="1055687"/>
    <lineage>
        <taxon>Eukaryota</taxon>
        <taxon>Discoba</taxon>
        <taxon>Euglenozoa</taxon>
        <taxon>Kinetoplastea</taxon>
        <taxon>Metakinetoplastina</taxon>
        <taxon>Trypanosomatida</taxon>
        <taxon>Trypanosomatidae</taxon>
        <taxon>Trypanosoma</taxon>
        <taxon>Duttonella</taxon>
    </lineage>
</organism>